<keyword evidence="4" id="KW-0689">Ribosomal protein</keyword>
<dbReference type="InterPro" id="IPR016181">
    <property type="entry name" value="Acyl_CoA_acyltransferase"/>
</dbReference>
<organism evidence="4 5">
    <name type="scientific">Deinococcus soli</name>
    <name type="common">ex Cha et al. 2016</name>
    <dbReference type="NCBI Taxonomy" id="1309411"/>
    <lineage>
        <taxon>Bacteria</taxon>
        <taxon>Thermotogati</taxon>
        <taxon>Deinococcota</taxon>
        <taxon>Deinococci</taxon>
        <taxon>Deinococcales</taxon>
        <taxon>Deinococcaceae</taxon>
        <taxon>Deinococcus</taxon>
    </lineage>
</organism>
<comment type="caution">
    <text evidence="4">The sequence shown here is derived from an EMBL/GenBank/DDBJ whole genome shotgun (WGS) entry which is preliminary data.</text>
</comment>
<keyword evidence="4" id="KW-0687">Ribonucleoprotein</keyword>
<evidence type="ECO:0000313" key="4">
    <source>
        <dbReference type="EMBL" id="MDR6219501.1"/>
    </source>
</evidence>
<dbReference type="SUPFAM" id="SSF55729">
    <property type="entry name" value="Acyl-CoA N-acyltransferases (Nat)"/>
    <property type="match status" value="2"/>
</dbReference>
<evidence type="ECO:0000256" key="1">
    <source>
        <dbReference type="ARBA" id="ARBA00022679"/>
    </source>
</evidence>
<dbReference type="EMBL" id="JAVDQK010000007">
    <property type="protein sequence ID" value="MDR6219501.1"/>
    <property type="molecule type" value="Genomic_DNA"/>
</dbReference>
<dbReference type="Proteomes" id="UP001185331">
    <property type="component" value="Unassembled WGS sequence"/>
</dbReference>
<keyword evidence="2" id="KW-0012">Acyltransferase</keyword>
<dbReference type="PANTHER" id="PTHR43877">
    <property type="entry name" value="AMINOALKYLPHOSPHONATE N-ACETYLTRANSFERASE-RELATED-RELATED"/>
    <property type="match status" value="1"/>
</dbReference>
<feature type="domain" description="N-acetyltransferase" evidence="3">
    <location>
        <begin position="11"/>
        <end position="172"/>
    </location>
</feature>
<reference evidence="4" key="1">
    <citation type="submission" date="2023-07" db="EMBL/GenBank/DDBJ databases">
        <title>Sorghum-associated microbial communities from plants grown in Nebraska, USA.</title>
        <authorList>
            <person name="Schachtman D."/>
        </authorList>
    </citation>
    <scope>NUCLEOTIDE SEQUENCE</scope>
    <source>
        <strain evidence="4">BE330</strain>
    </source>
</reference>
<dbReference type="RefSeq" id="WP_309849936.1">
    <property type="nucleotide sequence ID" value="NZ_JAVDQJ010000001.1"/>
</dbReference>
<keyword evidence="1" id="KW-0808">Transferase</keyword>
<sequence length="285" mass="30540">MTTTDAPTAALILHPATEFTVLTLSTLMAGAFEGYVVTIPDDPAAFAARVRAEQIDLHASLIACVDGEPVGLGLIARRGEDARLAGMGVRKAWRGQGVARALLDRLLADARARGEARMHLEVIEGNDPAIRLYETAGFVRRGRLAGYERPAAQAPEAQLSALGEVPLSVAARTLAQHADDDLPWQLHPATLTALTPPNRALTLNDATAWVLEQPGVLVLRAMLVPPAARRQGQGRALLEALTRAFPDHRMIVPAVVQERQADGFLTTCGFTQTTLAQLEMTCPLD</sequence>
<gene>
    <name evidence="4" type="ORF">J2Y00_003104</name>
</gene>
<dbReference type="GO" id="GO:0005840">
    <property type="term" value="C:ribosome"/>
    <property type="evidence" value="ECO:0007669"/>
    <property type="project" value="UniProtKB-KW"/>
</dbReference>
<dbReference type="Gene3D" id="3.40.630.30">
    <property type="match status" value="2"/>
</dbReference>
<name>A0AAE4BP76_9DEIO</name>
<dbReference type="InterPro" id="IPR050832">
    <property type="entry name" value="Bact_Acetyltransf"/>
</dbReference>
<dbReference type="InterPro" id="IPR000182">
    <property type="entry name" value="GNAT_dom"/>
</dbReference>
<proteinExistence type="predicted"/>
<evidence type="ECO:0000256" key="2">
    <source>
        <dbReference type="ARBA" id="ARBA00023315"/>
    </source>
</evidence>
<dbReference type="AlphaFoldDB" id="A0AAE4BP76"/>
<accession>A0AAE4BP76</accession>
<protein>
    <submittedName>
        <fullName evidence="4">Ribosomal protein S18 acetylase RimI-like enzyme</fullName>
    </submittedName>
</protein>
<dbReference type="PROSITE" id="PS51186">
    <property type="entry name" value="GNAT"/>
    <property type="match status" value="1"/>
</dbReference>
<evidence type="ECO:0000259" key="3">
    <source>
        <dbReference type="PROSITE" id="PS51186"/>
    </source>
</evidence>
<dbReference type="CDD" id="cd04301">
    <property type="entry name" value="NAT_SF"/>
    <property type="match status" value="1"/>
</dbReference>
<evidence type="ECO:0000313" key="5">
    <source>
        <dbReference type="Proteomes" id="UP001185331"/>
    </source>
</evidence>
<dbReference type="Pfam" id="PF00583">
    <property type="entry name" value="Acetyltransf_1"/>
    <property type="match status" value="1"/>
</dbReference>
<dbReference type="GO" id="GO:0016747">
    <property type="term" value="F:acyltransferase activity, transferring groups other than amino-acyl groups"/>
    <property type="evidence" value="ECO:0007669"/>
    <property type="project" value="InterPro"/>
</dbReference>